<evidence type="ECO:0000256" key="9">
    <source>
        <dbReference type="ARBA" id="ARBA00022989"/>
    </source>
</evidence>
<keyword evidence="7" id="KW-0479">Metal-binding</keyword>
<feature type="transmembrane region" description="Helical" evidence="12">
    <location>
        <begin position="60"/>
        <end position="80"/>
    </location>
</feature>
<feature type="transmembrane region" description="Helical" evidence="12">
    <location>
        <begin position="86"/>
        <end position="107"/>
    </location>
</feature>
<comment type="subcellular location">
    <subcellularLocation>
        <location evidence="1">Cell membrane</location>
        <topology evidence="1">Multi-pass membrane protein</topology>
    </subcellularLocation>
</comment>
<dbReference type="GO" id="GO:0046872">
    <property type="term" value="F:metal ion binding"/>
    <property type="evidence" value="ECO:0007669"/>
    <property type="project" value="UniProtKB-KW"/>
</dbReference>
<dbReference type="Pfam" id="PF02322">
    <property type="entry name" value="Cyt_bd_oxida_II"/>
    <property type="match status" value="1"/>
</dbReference>
<keyword evidence="10" id="KW-0408">Iron</keyword>
<dbReference type="PANTHER" id="PTHR43141">
    <property type="entry name" value="CYTOCHROME BD2 SUBUNIT II"/>
    <property type="match status" value="1"/>
</dbReference>
<gene>
    <name evidence="13" type="ORF">SAMN05661003_11426</name>
</gene>
<evidence type="ECO:0000256" key="6">
    <source>
        <dbReference type="ARBA" id="ARBA00022692"/>
    </source>
</evidence>
<dbReference type="OrthoDB" id="9776710at2"/>
<feature type="transmembrane region" description="Helical" evidence="12">
    <location>
        <begin position="287"/>
        <end position="307"/>
    </location>
</feature>
<feature type="transmembrane region" description="Helical" evidence="12">
    <location>
        <begin position="254"/>
        <end position="280"/>
    </location>
</feature>
<accession>A0A1G7DK34</accession>
<keyword evidence="6 12" id="KW-0812">Transmembrane</keyword>
<keyword evidence="11 12" id="KW-0472">Membrane</keyword>
<dbReference type="AlphaFoldDB" id="A0A1G7DK34"/>
<name>A0A1G7DK34_9BACT</name>
<dbReference type="GO" id="GO:0019646">
    <property type="term" value="P:aerobic electron transport chain"/>
    <property type="evidence" value="ECO:0007669"/>
    <property type="project" value="TreeGrafter"/>
</dbReference>
<keyword evidence="9 12" id="KW-1133">Transmembrane helix</keyword>
<dbReference type="Proteomes" id="UP000243205">
    <property type="component" value="Unassembled WGS sequence"/>
</dbReference>
<feature type="transmembrane region" description="Helical" evidence="12">
    <location>
        <begin position="213"/>
        <end position="234"/>
    </location>
</feature>
<keyword evidence="3" id="KW-0813">Transport</keyword>
<dbReference type="STRING" id="57664.SAMN05661003_11426"/>
<reference evidence="14" key="1">
    <citation type="submission" date="2016-10" db="EMBL/GenBank/DDBJ databases">
        <authorList>
            <person name="Varghese N."/>
            <person name="Submissions S."/>
        </authorList>
    </citation>
    <scope>NUCLEOTIDE SEQUENCE [LARGE SCALE GENOMIC DNA]</scope>
    <source>
        <strain evidence="14">DSM 8987</strain>
    </source>
</reference>
<keyword evidence="14" id="KW-1185">Reference proteome</keyword>
<evidence type="ECO:0000256" key="8">
    <source>
        <dbReference type="ARBA" id="ARBA00022982"/>
    </source>
</evidence>
<comment type="similarity">
    <text evidence="2">Belongs to the cytochrome ubiquinol oxidase subunit 2 family.</text>
</comment>
<protein>
    <submittedName>
        <fullName evidence="13">Cytochrome bd-I ubiquinol oxidase subunit 2 apoprotein</fullName>
    </submittedName>
</protein>
<evidence type="ECO:0000256" key="2">
    <source>
        <dbReference type="ARBA" id="ARBA00007543"/>
    </source>
</evidence>
<evidence type="ECO:0000256" key="10">
    <source>
        <dbReference type="ARBA" id="ARBA00023004"/>
    </source>
</evidence>
<dbReference type="RefSeq" id="WP_092079578.1">
    <property type="nucleotide sequence ID" value="NZ_FNAQ01000014.1"/>
</dbReference>
<dbReference type="GO" id="GO:0009055">
    <property type="term" value="F:electron transfer activity"/>
    <property type="evidence" value="ECO:0007669"/>
    <property type="project" value="TreeGrafter"/>
</dbReference>
<keyword evidence="5" id="KW-0349">Heme</keyword>
<feature type="transmembrane region" description="Helical" evidence="12">
    <location>
        <begin position="167"/>
        <end position="192"/>
    </location>
</feature>
<dbReference type="EMBL" id="FNAQ01000014">
    <property type="protein sequence ID" value="SDE51881.1"/>
    <property type="molecule type" value="Genomic_DNA"/>
</dbReference>
<evidence type="ECO:0000256" key="1">
    <source>
        <dbReference type="ARBA" id="ARBA00004651"/>
    </source>
</evidence>
<keyword evidence="8" id="KW-0249">Electron transport</keyword>
<evidence type="ECO:0000256" key="7">
    <source>
        <dbReference type="ARBA" id="ARBA00022723"/>
    </source>
</evidence>
<evidence type="ECO:0000256" key="4">
    <source>
        <dbReference type="ARBA" id="ARBA00022475"/>
    </source>
</evidence>
<dbReference type="GO" id="GO:0070069">
    <property type="term" value="C:cytochrome complex"/>
    <property type="evidence" value="ECO:0007669"/>
    <property type="project" value="TreeGrafter"/>
</dbReference>
<evidence type="ECO:0000313" key="13">
    <source>
        <dbReference type="EMBL" id="SDE51881.1"/>
    </source>
</evidence>
<feature type="transmembrane region" description="Helical" evidence="12">
    <location>
        <begin position="337"/>
        <end position="356"/>
    </location>
</feature>
<dbReference type="NCBIfam" id="TIGR00203">
    <property type="entry name" value="cydB"/>
    <property type="match status" value="1"/>
</dbReference>
<dbReference type="GO" id="GO:0016682">
    <property type="term" value="F:oxidoreductase activity, acting on diphenols and related substances as donors, oxygen as acceptor"/>
    <property type="evidence" value="ECO:0007669"/>
    <property type="project" value="TreeGrafter"/>
</dbReference>
<evidence type="ECO:0000313" key="14">
    <source>
        <dbReference type="Proteomes" id="UP000243205"/>
    </source>
</evidence>
<evidence type="ECO:0000256" key="12">
    <source>
        <dbReference type="SAM" id="Phobius"/>
    </source>
</evidence>
<feature type="transmembrane region" description="Helical" evidence="12">
    <location>
        <begin position="119"/>
        <end position="143"/>
    </location>
</feature>
<dbReference type="PANTHER" id="PTHR43141:SF5">
    <property type="entry name" value="CYTOCHROME BD-I UBIQUINOL OXIDASE SUBUNIT 2"/>
    <property type="match status" value="1"/>
</dbReference>
<proteinExistence type="inferred from homology"/>
<dbReference type="InterPro" id="IPR003317">
    <property type="entry name" value="Cyt-d_oxidase_su2"/>
</dbReference>
<dbReference type="GO" id="GO:0005886">
    <property type="term" value="C:plasma membrane"/>
    <property type="evidence" value="ECO:0007669"/>
    <property type="project" value="UniProtKB-SubCell"/>
</dbReference>
<organism evidence="13 14">
    <name type="scientific">Desulfuromonas thiophila</name>
    <dbReference type="NCBI Taxonomy" id="57664"/>
    <lineage>
        <taxon>Bacteria</taxon>
        <taxon>Pseudomonadati</taxon>
        <taxon>Thermodesulfobacteriota</taxon>
        <taxon>Desulfuromonadia</taxon>
        <taxon>Desulfuromonadales</taxon>
        <taxon>Desulfuromonadaceae</taxon>
        <taxon>Desulfuromonas</taxon>
    </lineage>
</organism>
<evidence type="ECO:0000256" key="3">
    <source>
        <dbReference type="ARBA" id="ARBA00022448"/>
    </source>
</evidence>
<keyword evidence="4" id="KW-1003">Cell membrane</keyword>
<sequence>MGNLDLAQLQQLWWLLVSVVGALFIFLTFVQGGQGLLLTLTRDEDEKTLIINSLGKKWELTFTTLVLFGGAFFAAFPLFYATSFGGAYWVWMLILFTFVLQAVSYEYRRKPSNLLGARVYEYFLFINGTVGILLIGIAVGTFFTGSNFSLNAYNSVTWHNPGRGVEAAFSLFNLSFGLFLVFLARVLGALYLNNNIDYPPLVAKTSAAAFKNLLYALPFLLYVLVRLLFMKGYAVDPQSGTVFLQRGKYLANLLALPVNGLGFLLIGLVLVVLGVALTYFKGSRKGIWPAGLGTVLVVLAVFAIAGYNNTAFYPSRVDLQSSLTLATASSSHYTLTAMSYIALAIPVVLAYVAYVWRLLDARKLGAADLTTGDEKY</sequence>
<feature type="transmembrane region" description="Helical" evidence="12">
    <location>
        <begin position="12"/>
        <end position="40"/>
    </location>
</feature>
<evidence type="ECO:0000256" key="11">
    <source>
        <dbReference type="ARBA" id="ARBA00023136"/>
    </source>
</evidence>
<evidence type="ECO:0000256" key="5">
    <source>
        <dbReference type="ARBA" id="ARBA00022617"/>
    </source>
</evidence>